<organism evidence="3 4">
    <name type="scientific">Catenulispora pinistramenti</name>
    <dbReference type="NCBI Taxonomy" id="2705254"/>
    <lineage>
        <taxon>Bacteria</taxon>
        <taxon>Bacillati</taxon>
        <taxon>Actinomycetota</taxon>
        <taxon>Actinomycetes</taxon>
        <taxon>Catenulisporales</taxon>
        <taxon>Catenulisporaceae</taxon>
        <taxon>Catenulispora</taxon>
    </lineage>
</organism>
<proteinExistence type="predicted"/>
<dbReference type="Gene3D" id="3.40.50.300">
    <property type="entry name" value="P-loop containing nucleotide triphosphate hydrolases"/>
    <property type="match status" value="1"/>
</dbReference>
<evidence type="ECO:0000259" key="2">
    <source>
        <dbReference type="SMART" id="SM00382"/>
    </source>
</evidence>
<dbReference type="SMART" id="SM00382">
    <property type="entry name" value="AAA"/>
    <property type="match status" value="1"/>
</dbReference>
<evidence type="ECO:0000256" key="1">
    <source>
        <dbReference type="SAM" id="MobiDB-lite"/>
    </source>
</evidence>
<sequence length="419" mass="44816">MTLPRQRPQGPAIHPAPDPGELGEPAEAAAPAAPAASDPGQRLPFRVTIDDSDTPYDVVDALLLTPFTTGVQPHARHARLDALREDATLVPAEGEVLRSVVEDKRESCLTAGPGWTARSVRWSSGGGEVTVVAETPELATKILEQATDGVAAEEEPEEEKVSVGFWYAAPQRGPYRTVRTITAEPWEAVRKNYSATASAAMDKLMAVRRSEAAGRMILLHGAPGTGKTTALRTLAREWREWCQVDYVLDPDALFSSPGYLMEVAMGVEYHGHGEEEENRRRWRLLLLEDCDELIRGEAKATSGQALSRLLNLTDGLLGQGRDVLVAITTNENLASLHPAVIRPGRCLAQIEVGPLPRAEAMAWMEREGADPARLAAARQGRGGPGGPIGGATLAELIAARDGNEPVASAGNDTGTGLYL</sequence>
<dbReference type="InterPro" id="IPR045969">
    <property type="entry name" value="DUF5925"/>
</dbReference>
<dbReference type="EMBL" id="JAAFYZ010000069">
    <property type="protein sequence ID" value="MBS2549325.1"/>
    <property type="molecule type" value="Genomic_DNA"/>
</dbReference>
<evidence type="ECO:0000313" key="3">
    <source>
        <dbReference type="EMBL" id="MBS2549325.1"/>
    </source>
</evidence>
<dbReference type="Pfam" id="PF00004">
    <property type="entry name" value="AAA"/>
    <property type="match status" value="1"/>
</dbReference>
<dbReference type="InterPro" id="IPR027417">
    <property type="entry name" value="P-loop_NTPase"/>
</dbReference>
<protein>
    <submittedName>
        <fullName evidence="3">AAA family ATPase</fullName>
    </submittedName>
</protein>
<dbReference type="SUPFAM" id="SSF52540">
    <property type="entry name" value="P-loop containing nucleoside triphosphate hydrolases"/>
    <property type="match status" value="1"/>
</dbReference>
<dbReference type="InterPro" id="IPR003593">
    <property type="entry name" value="AAA+_ATPase"/>
</dbReference>
<name>A0ABS5KTI9_9ACTN</name>
<dbReference type="Pfam" id="PF19347">
    <property type="entry name" value="DUF5925"/>
    <property type="match status" value="1"/>
</dbReference>
<accession>A0ABS5KTI9</accession>
<dbReference type="RefSeq" id="WP_212010887.1">
    <property type="nucleotide sequence ID" value="NZ_JAAFYZ010000069.1"/>
</dbReference>
<feature type="region of interest" description="Disordered" evidence="1">
    <location>
        <begin position="1"/>
        <end position="44"/>
    </location>
</feature>
<feature type="domain" description="AAA+ ATPase" evidence="2">
    <location>
        <begin position="213"/>
        <end position="357"/>
    </location>
</feature>
<dbReference type="InterPro" id="IPR003959">
    <property type="entry name" value="ATPase_AAA_core"/>
</dbReference>
<keyword evidence="4" id="KW-1185">Reference proteome</keyword>
<reference evidence="3 4" key="1">
    <citation type="submission" date="2020-02" db="EMBL/GenBank/DDBJ databases">
        <title>Acidophilic actinobacteria isolated from forest soil.</title>
        <authorList>
            <person name="Golinska P."/>
        </authorList>
    </citation>
    <scope>NUCLEOTIDE SEQUENCE [LARGE SCALE GENOMIC DNA]</scope>
    <source>
        <strain evidence="3 4">NL8</strain>
    </source>
</reference>
<gene>
    <name evidence="3" type="ORF">KGQ19_20890</name>
</gene>
<dbReference type="Proteomes" id="UP000730482">
    <property type="component" value="Unassembled WGS sequence"/>
</dbReference>
<feature type="compositionally biased region" description="Low complexity" evidence="1">
    <location>
        <begin position="19"/>
        <end position="40"/>
    </location>
</feature>
<comment type="caution">
    <text evidence="3">The sequence shown here is derived from an EMBL/GenBank/DDBJ whole genome shotgun (WGS) entry which is preliminary data.</text>
</comment>
<evidence type="ECO:0000313" key="4">
    <source>
        <dbReference type="Proteomes" id="UP000730482"/>
    </source>
</evidence>